<protein>
    <submittedName>
        <fullName evidence="1">Uncharacterized protein</fullName>
    </submittedName>
</protein>
<dbReference type="AlphaFoldDB" id="A0A2P2PZF3"/>
<organism evidence="1">
    <name type="scientific">Rhizophora mucronata</name>
    <name type="common">Asiatic mangrove</name>
    <dbReference type="NCBI Taxonomy" id="61149"/>
    <lineage>
        <taxon>Eukaryota</taxon>
        <taxon>Viridiplantae</taxon>
        <taxon>Streptophyta</taxon>
        <taxon>Embryophyta</taxon>
        <taxon>Tracheophyta</taxon>
        <taxon>Spermatophyta</taxon>
        <taxon>Magnoliopsida</taxon>
        <taxon>eudicotyledons</taxon>
        <taxon>Gunneridae</taxon>
        <taxon>Pentapetalae</taxon>
        <taxon>rosids</taxon>
        <taxon>fabids</taxon>
        <taxon>Malpighiales</taxon>
        <taxon>Rhizophoraceae</taxon>
        <taxon>Rhizophora</taxon>
    </lineage>
</organism>
<evidence type="ECO:0000313" key="1">
    <source>
        <dbReference type="EMBL" id="MBX60049.1"/>
    </source>
</evidence>
<dbReference type="EMBL" id="GGEC01079565">
    <property type="protein sequence ID" value="MBX60049.1"/>
    <property type="molecule type" value="Transcribed_RNA"/>
</dbReference>
<name>A0A2P2PZF3_RHIMU</name>
<proteinExistence type="predicted"/>
<sequence length="63" mass="7126">MELHKQVVSFTFCARMLFITCTTVNERCLFIVYASSLACSPLPYLLSQQGTKMIHPVITILIC</sequence>
<accession>A0A2P2PZF3</accession>
<reference evidence="1" key="1">
    <citation type="submission" date="2018-02" db="EMBL/GenBank/DDBJ databases">
        <title>Rhizophora mucronata_Transcriptome.</title>
        <authorList>
            <person name="Meera S.P."/>
            <person name="Sreeshan A."/>
            <person name="Augustine A."/>
        </authorList>
    </citation>
    <scope>NUCLEOTIDE SEQUENCE</scope>
    <source>
        <tissue evidence="1">Leaf</tissue>
    </source>
</reference>